<dbReference type="InterPro" id="IPR050228">
    <property type="entry name" value="Carboxylesterase_BioH"/>
</dbReference>
<evidence type="ECO:0000313" key="3">
    <source>
        <dbReference type="EMBL" id="KAK8121165.1"/>
    </source>
</evidence>
<accession>A0AAW0R1M1</accession>
<dbReference type="Pfam" id="PF12697">
    <property type="entry name" value="Abhydrolase_6"/>
    <property type="match status" value="1"/>
</dbReference>
<evidence type="ECO:0000256" key="1">
    <source>
        <dbReference type="SAM" id="SignalP"/>
    </source>
</evidence>
<keyword evidence="4" id="KW-1185">Reference proteome</keyword>
<dbReference type="Gene3D" id="3.40.50.1820">
    <property type="entry name" value="alpha/beta hydrolase"/>
    <property type="match status" value="1"/>
</dbReference>
<evidence type="ECO:0000313" key="4">
    <source>
        <dbReference type="Proteomes" id="UP001392437"/>
    </source>
</evidence>
<dbReference type="EMBL" id="JAQQWP010000004">
    <property type="protein sequence ID" value="KAK8121165.1"/>
    <property type="molecule type" value="Genomic_DNA"/>
</dbReference>
<dbReference type="SUPFAM" id="SSF53474">
    <property type="entry name" value="alpha/beta-Hydrolases"/>
    <property type="match status" value="1"/>
</dbReference>
<sequence>MRSSLLKSALLMLHWSSASSLEIPYRRSYFYVGGSYVDDGAGGHFFQDQMYVEKLGPVDGPSQPTPIVLIHGQGQTGTNFLNKPDGGVGWASRFIEQGYEVYIVDQTFRGRSPWRPGAGQAEPSAFTAEYVQQRFTAVRNYALWPQAALHTQWPGPGTMGDPVFDAFYGAGAQYIDNATYQQTAVQAAGARLLDRIGTPAVLVGHSQGGIMPPLIADARPHLTRALVLLEPSGPRSATRCPPAVARPDVELITQTFAARDENHTDCILQAEAPPPRRLANLADIPILTVTAEASFHALYDECNVRYLRQAGCKVDHVELGDVGIHGNGHMFFMEMNSDVIQDLVHDWILNATKGG</sequence>
<name>A0AAW0R1M1_9PEZI</name>
<dbReference type="InterPro" id="IPR029058">
    <property type="entry name" value="AB_hydrolase_fold"/>
</dbReference>
<feature type="chain" id="PRO_5043530597" description="AB hydrolase-1 domain-containing protein" evidence="1">
    <location>
        <begin position="21"/>
        <end position="355"/>
    </location>
</feature>
<evidence type="ECO:0000259" key="2">
    <source>
        <dbReference type="Pfam" id="PF12697"/>
    </source>
</evidence>
<protein>
    <recommendedName>
        <fullName evidence="2">AB hydrolase-1 domain-containing protein</fullName>
    </recommendedName>
</protein>
<gene>
    <name evidence="3" type="ORF">PG999_005285</name>
</gene>
<dbReference type="Proteomes" id="UP001392437">
    <property type="component" value="Unassembled WGS sequence"/>
</dbReference>
<feature type="domain" description="AB hydrolase-1" evidence="2">
    <location>
        <begin position="67"/>
        <end position="336"/>
    </location>
</feature>
<reference evidence="3 4" key="1">
    <citation type="submission" date="2023-01" db="EMBL/GenBank/DDBJ databases">
        <title>Analysis of 21 Apiospora genomes using comparative genomics revels a genus with tremendous synthesis potential of carbohydrate active enzymes and secondary metabolites.</title>
        <authorList>
            <person name="Sorensen T."/>
        </authorList>
    </citation>
    <scope>NUCLEOTIDE SEQUENCE [LARGE SCALE GENOMIC DNA]</scope>
    <source>
        <strain evidence="3 4">CBS 117206</strain>
    </source>
</reference>
<dbReference type="CDD" id="cd12809">
    <property type="entry name" value="Esterase_713_like-2"/>
    <property type="match status" value="1"/>
</dbReference>
<comment type="caution">
    <text evidence="3">The sequence shown here is derived from an EMBL/GenBank/DDBJ whole genome shotgun (WGS) entry which is preliminary data.</text>
</comment>
<dbReference type="InterPro" id="IPR000073">
    <property type="entry name" value="AB_hydrolase_1"/>
</dbReference>
<organism evidence="3 4">
    <name type="scientific">Apiospora kogelbergensis</name>
    <dbReference type="NCBI Taxonomy" id="1337665"/>
    <lineage>
        <taxon>Eukaryota</taxon>
        <taxon>Fungi</taxon>
        <taxon>Dikarya</taxon>
        <taxon>Ascomycota</taxon>
        <taxon>Pezizomycotina</taxon>
        <taxon>Sordariomycetes</taxon>
        <taxon>Xylariomycetidae</taxon>
        <taxon>Amphisphaeriales</taxon>
        <taxon>Apiosporaceae</taxon>
        <taxon>Apiospora</taxon>
    </lineage>
</organism>
<proteinExistence type="predicted"/>
<keyword evidence="1" id="KW-0732">Signal</keyword>
<dbReference type="AlphaFoldDB" id="A0AAW0R1M1"/>
<dbReference type="PANTHER" id="PTHR43194:SF4">
    <property type="entry name" value="AB HYDROLASE-1 DOMAIN-CONTAINING PROTEIN"/>
    <property type="match status" value="1"/>
</dbReference>
<dbReference type="PANTHER" id="PTHR43194">
    <property type="entry name" value="HYDROLASE ALPHA/BETA FOLD FAMILY"/>
    <property type="match status" value="1"/>
</dbReference>
<feature type="signal peptide" evidence="1">
    <location>
        <begin position="1"/>
        <end position="20"/>
    </location>
</feature>